<proteinExistence type="predicted"/>
<dbReference type="AlphaFoldDB" id="A0A0T9P1N4"/>
<evidence type="ECO:0000313" key="2">
    <source>
        <dbReference type="Proteomes" id="UP000041882"/>
    </source>
</evidence>
<dbReference type="Proteomes" id="UP000041882">
    <property type="component" value="Unassembled WGS sequence"/>
</dbReference>
<name>A0A0T9P1N4_9GAMM</name>
<evidence type="ECO:0000313" key="1">
    <source>
        <dbReference type="EMBL" id="CNH40965.1"/>
    </source>
</evidence>
<dbReference type="EMBL" id="CQAW01000004">
    <property type="protein sequence ID" value="CNH40965.1"/>
    <property type="molecule type" value="Genomic_DNA"/>
</dbReference>
<keyword evidence="2" id="KW-1185">Reference proteome</keyword>
<accession>A0A0T9P1N4</accession>
<organism evidence="1 2">
    <name type="scientific">Yersinia thracica</name>
    <dbReference type="NCBI Taxonomy" id="2890319"/>
    <lineage>
        <taxon>Bacteria</taxon>
        <taxon>Pseudomonadati</taxon>
        <taxon>Pseudomonadota</taxon>
        <taxon>Gammaproteobacteria</taxon>
        <taxon>Enterobacterales</taxon>
        <taxon>Yersiniaceae</taxon>
        <taxon>Yersinia</taxon>
    </lineage>
</organism>
<protein>
    <submittedName>
        <fullName evidence="1">Uncharacterized protein</fullName>
    </submittedName>
</protein>
<gene>
    <name evidence="1" type="ORF">ERS008472_01380</name>
</gene>
<sequence length="34" mass="3948">MTAPRGERGQKVSFIERKSNLLHAKVKKNANQFY</sequence>
<reference evidence="2" key="1">
    <citation type="submission" date="2015-03" db="EMBL/GenBank/DDBJ databases">
        <authorList>
            <consortium name="Pathogen Informatics"/>
            <person name="Murphy D."/>
        </authorList>
    </citation>
    <scope>NUCLEOTIDE SEQUENCE [LARGE SCALE GENOMIC DNA]</scope>
    <source>
        <strain evidence="2">IP6945</strain>
    </source>
</reference>